<comment type="similarity">
    <text evidence="2">Belongs to the ABC transporter superfamily.</text>
</comment>
<evidence type="ECO:0000256" key="1">
    <source>
        <dbReference type="ARBA" id="ARBA00004651"/>
    </source>
</evidence>
<dbReference type="InterPro" id="IPR027417">
    <property type="entry name" value="P-loop_NTPase"/>
</dbReference>
<dbReference type="PROSITE" id="PS50893">
    <property type="entry name" value="ABC_TRANSPORTER_2"/>
    <property type="match status" value="1"/>
</dbReference>
<dbReference type="AlphaFoldDB" id="A0A449AQT0"/>
<feature type="transmembrane region" description="Helical" evidence="8">
    <location>
        <begin position="21"/>
        <end position="41"/>
    </location>
</feature>
<evidence type="ECO:0000256" key="4">
    <source>
        <dbReference type="ARBA" id="ARBA00022741"/>
    </source>
</evidence>
<dbReference type="PANTHER" id="PTHR24221">
    <property type="entry name" value="ATP-BINDING CASSETTE SUB-FAMILY B"/>
    <property type="match status" value="1"/>
</dbReference>
<keyword evidence="4" id="KW-0547">Nucleotide-binding</keyword>
<dbReference type="RefSeq" id="WP_004795080.1">
    <property type="nucleotide sequence ID" value="NZ_LR215010.1"/>
</dbReference>
<gene>
    <name evidence="11" type="primary">mldB1_2</name>
    <name evidence="11" type="ORF">NCTC10146_00298</name>
</gene>
<keyword evidence="6 8" id="KW-1133">Transmembrane helix</keyword>
<feature type="transmembrane region" description="Helical" evidence="8">
    <location>
        <begin position="74"/>
        <end position="100"/>
    </location>
</feature>
<proteinExistence type="inferred from homology"/>
<feature type="domain" description="ABC transporter" evidence="9">
    <location>
        <begin position="376"/>
        <end position="610"/>
    </location>
</feature>
<evidence type="ECO:0000256" key="3">
    <source>
        <dbReference type="ARBA" id="ARBA00022692"/>
    </source>
</evidence>
<dbReference type="InterPro" id="IPR036640">
    <property type="entry name" value="ABC1_TM_sf"/>
</dbReference>
<organism evidence="11 12">
    <name type="scientific">Mycoplasmopsis canis</name>
    <dbReference type="NCBI Taxonomy" id="29555"/>
    <lineage>
        <taxon>Bacteria</taxon>
        <taxon>Bacillati</taxon>
        <taxon>Mycoplasmatota</taxon>
        <taxon>Mycoplasmoidales</taxon>
        <taxon>Metamycoplasmataceae</taxon>
        <taxon>Mycoplasmopsis</taxon>
    </lineage>
</organism>
<dbReference type="InterPro" id="IPR003593">
    <property type="entry name" value="AAA+_ATPase"/>
</dbReference>
<evidence type="ECO:0000256" key="5">
    <source>
        <dbReference type="ARBA" id="ARBA00022840"/>
    </source>
</evidence>
<dbReference type="PANTHER" id="PTHR24221:SF654">
    <property type="entry name" value="ATP-BINDING CASSETTE SUB-FAMILY B MEMBER 6"/>
    <property type="match status" value="1"/>
</dbReference>
<dbReference type="SUPFAM" id="SSF52540">
    <property type="entry name" value="P-loop containing nucleoside triphosphate hydrolases"/>
    <property type="match status" value="1"/>
</dbReference>
<dbReference type="SMART" id="SM00382">
    <property type="entry name" value="AAA"/>
    <property type="match status" value="1"/>
</dbReference>
<dbReference type="Pfam" id="PF00664">
    <property type="entry name" value="ABC_membrane"/>
    <property type="match status" value="1"/>
</dbReference>
<dbReference type="GO" id="GO:0005886">
    <property type="term" value="C:plasma membrane"/>
    <property type="evidence" value="ECO:0007669"/>
    <property type="project" value="UniProtKB-SubCell"/>
</dbReference>
<dbReference type="InterPro" id="IPR017871">
    <property type="entry name" value="ABC_transporter-like_CS"/>
</dbReference>
<comment type="subcellular location">
    <subcellularLocation>
        <location evidence="1">Cell membrane</location>
        <topology evidence="1">Multi-pass membrane protein</topology>
    </subcellularLocation>
</comment>
<reference evidence="11 12" key="1">
    <citation type="submission" date="2019-01" db="EMBL/GenBank/DDBJ databases">
        <authorList>
            <consortium name="Pathogen Informatics"/>
        </authorList>
    </citation>
    <scope>NUCLEOTIDE SEQUENCE [LARGE SCALE GENOMIC DNA]</scope>
    <source>
        <strain evidence="11 12">NCTC10146</strain>
    </source>
</reference>
<dbReference type="SUPFAM" id="SSF90123">
    <property type="entry name" value="ABC transporter transmembrane region"/>
    <property type="match status" value="1"/>
</dbReference>
<keyword evidence="7 8" id="KW-0472">Membrane</keyword>
<dbReference type="GO" id="GO:0016887">
    <property type="term" value="F:ATP hydrolysis activity"/>
    <property type="evidence" value="ECO:0007669"/>
    <property type="project" value="InterPro"/>
</dbReference>
<evidence type="ECO:0000256" key="7">
    <source>
        <dbReference type="ARBA" id="ARBA00023136"/>
    </source>
</evidence>
<feature type="domain" description="ABC transmembrane type-1" evidence="10">
    <location>
        <begin position="23"/>
        <end position="326"/>
    </location>
</feature>
<evidence type="ECO:0000256" key="6">
    <source>
        <dbReference type="ARBA" id="ARBA00022989"/>
    </source>
</evidence>
<feature type="transmembrane region" description="Helical" evidence="8">
    <location>
        <begin position="258"/>
        <end position="286"/>
    </location>
</feature>
<evidence type="ECO:0000256" key="2">
    <source>
        <dbReference type="ARBA" id="ARBA00005417"/>
    </source>
</evidence>
<dbReference type="InterPro" id="IPR039421">
    <property type="entry name" value="Type_1_exporter"/>
</dbReference>
<name>A0A449AQT0_9BACT</name>
<dbReference type="GO" id="GO:0140359">
    <property type="term" value="F:ABC-type transporter activity"/>
    <property type="evidence" value="ECO:0007669"/>
    <property type="project" value="InterPro"/>
</dbReference>
<keyword evidence="11" id="KW-0378">Hydrolase</keyword>
<evidence type="ECO:0000259" key="10">
    <source>
        <dbReference type="PROSITE" id="PS50929"/>
    </source>
</evidence>
<evidence type="ECO:0000313" key="12">
    <source>
        <dbReference type="Proteomes" id="UP000290495"/>
    </source>
</evidence>
<dbReference type="GO" id="GO:0034040">
    <property type="term" value="F:ATPase-coupled lipid transmembrane transporter activity"/>
    <property type="evidence" value="ECO:0007669"/>
    <property type="project" value="TreeGrafter"/>
</dbReference>
<dbReference type="EC" id="3.6.3.-" evidence="11"/>
<evidence type="ECO:0000256" key="8">
    <source>
        <dbReference type="SAM" id="Phobius"/>
    </source>
</evidence>
<dbReference type="Gene3D" id="3.40.50.300">
    <property type="entry name" value="P-loop containing nucleotide triphosphate hydrolases"/>
    <property type="match status" value="1"/>
</dbReference>
<dbReference type="Pfam" id="PF00005">
    <property type="entry name" value="ABC_tran"/>
    <property type="match status" value="1"/>
</dbReference>
<feature type="transmembrane region" description="Helical" evidence="8">
    <location>
        <begin position="153"/>
        <end position="174"/>
    </location>
</feature>
<dbReference type="CDD" id="cd18547">
    <property type="entry name" value="ABC_6TM_Tm288_like"/>
    <property type="match status" value="1"/>
</dbReference>
<feature type="transmembrane region" description="Helical" evidence="8">
    <location>
        <begin position="180"/>
        <end position="197"/>
    </location>
</feature>
<dbReference type="FunFam" id="3.40.50.300:FF:000218">
    <property type="entry name" value="Multidrug ABC transporter ATP-binding protein"/>
    <property type="match status" value="1"/>
</dbReference>
<dbReference type="EMBL" id="LR215010">
    <property type="protein sequence ID" value="VEU68840.1"/>
    <property type="molecule type" value="Genomic_DNA"/>
</dbReference>
<dbReference type="PROSITE" id="PS00211">
    <property type="entry name" value="ABC_TRANSPORTER_1"/>
    <property type="match status" value="1"/>
</dbReference>
<dbReference type="PROSITE" id="PS50929">
    <property type="entry name" value="ABC_TM1F"/>
    <property type="match status" value="1"/>
</dbReference>
<evidence type="ECO:0000259" key="9">
    <source>
        <dbReference type="PROSITE" id="PS50893"/>
    </source>
</evidence>
<evidence type="ECO:0000313" key="11">
    <source>
        <dbReference type="EMBL" id="VEU68840.1"/>
    </source>
</evidence>
<dbReference type="GO" id="GO:0005524">
    <property type="term" value="F:ATP binding"/>
    <property type="evidence" value="ECO:0007669"/>
    <property type="project" value="UniProtKB-KW"/>
</dbReference>
<dbReference type="Proteomes" id="UP000290495">
    <property type="component" value="Chromosome"/>
</dbReference>
<keyword evidence="3 8" id="KW-0812">Transmembrane</keyword>
<dbReference type="Gene3D" id="1.20.1560.10">
    <property type="entry name" value="ABC transporter type 1, transmembrane domain"/>
    <property type="match status" value="1"/>
</dbReference>
<dbReference type="InterPro" id="IPR011527">
    <property type="entry name" value="ABC1_TM_dom"/>
</dbReference>
<protein>
    <submittedName>
        <fullName evidence="11">ABC-type multidrug/protein/lipid transport system ATPase component</fullName>
        <ecNumber evidence="11">3.6.3.-</ecNumber>
    </submittedName>
</protein>
<keyword evidence="5" id="KW-0067">ATP-binding</keyword>
<sequence>MNKKETSNSLKRIFGYLWNNNKLLLISGLILYVLAISGMLYNQVFIGKVIVDTVLKDYISENSSKNINDFDWQFFTLVIVLSALLFMLSIIFKFIGNFILSLITFRTMKKIQDDLYHKIQNLPLDYLNKELKGSIMSAFNSDIETLKNFFRDIIPNTINAILTLSISLVMMFLLNWQLTFIMIGFMLVILGVSYFLMKKSRSFFKNERKINADISGYTEEILSGFETTRIFANPQEIINEYRKLNEEYRKTNRKVYTISGLFFPLSFNIGLIGYGTIALFGAILFLKGETAGIGLTIGTLISFTQFSKSFSNPISILMLNANDILRAIAGSKRIFGILDEEDELDEGNIFLFKNSDGTFVWKNSNNEIIKKYEGKIDFKNVSFSYNNQQTLSNVSFEIKPGQKVALVGKTGAGKTTIINLLGRFFEISEGEILIDNINIKEIKKASLRHMLGYVLQEVQIFSDTLENNIKYGINGTYEEQRLQKAINDANLLKYVNKLENGLDTLLHNSGSILSQGEKQLVSIARISYRQPQIIIFDEATSNIDSLTEREIQDSMNQLSKKATSIVIAHRLSTITNSDLIIVIDKGQIIEKGTHTELMNNKSKYYELINASKTN</sequence>
<dbReference type="InterPro" id="IPR003439">
    <property type="entry name" value="ABC_transporter-like_ATP-bd"/>
</dbReference>
<accession>A0A449AQT0</accession>